<dbReference type="AlphaFoldDB" id="A0A9Q1GXL3"/>
<keyword evidence="4 5" id="KW-0472">Membrane</keyword>
<dbReference type="PANTHER" id="PTHR22911:SF6">
    <property type="entry name" value="SOLUTE CARRIER FAMILY 35 MEMBER G1"/>
    <property type="match status" value="1"/>
</dbReference>
<feature type="domain" description="EamA" evidence="6">
    <location>
        <begin position="35"/>
        <end position="164"/>
    </location>
</feature>
<keyword evidence="8" id="KW-1185">Reference proteome</keyword>
<keyword evidence="2 5" id="KW-0812">Transmembrane</keyword>
<proteinExistence type="predicted"/>
<feature type="transmembrane region" description="Helical" evidence="5">
    <location>
        <begin position="298"/>
        <end position="318"/>
    </location>
</feature>
<evidence type="ECO:0000313" key="7">
    <source>
        <dbReference type="EMBL" id="KAJ8028692.1"/>
    </source>
</evidence>
<comment type="caution">
    <text evidence="7">The sequence shown here is derived from an EMBL/GenBank/DDBJ whole genome shotgun (WGS) entry which is preliminary data.</text>
</comment>
<evidence type="ECO:0000259" key="6">
    <source>
        <dbReference type="Pfam" id="PF00892"/>
    </source>
</evidence>
<dbReference type="GO" id="GO:0016020">
    <property type="term" value="C:membrane"/>
    <property type="evidence" value="ECO:0007669"/>
    <property type="project" value="UniProtKB-SubCell"/>
</dbReference>
<evidence type="ECO:0000256" key="5">
    <source>
        <dbReference type="SAM" id="Phobius"/>
    </source>
</evidence>
<dbReference type="SUPFAM" id="SSF103481">
    <property type="entry name" value="Multidrug resistance efflux transporter EmrE"/>
    <property type="match status" value="1"/>
</dbReference>
<evidence type="ECO:0000256" key="1">
    <source>
        <dbReference type="ARBA" id="ARBA00004141"/>
    </source>
</evidence>
<comment type="subcellular location">
    <subcellularLocation>
        <location evidence="1">Membrane</location>
        <topology evidence="1">Multi-pass membrane protein</topology>
    </subcellularLocation>
</comment>
<evidence type="ECO:0000256" key="3">
    <source>
        <dbReference type="ARBA" id="ARBA00022989"/>
    </source>
</evidence>
<reference evidence="7" key="1">
    <citation type="submission" date="2021-10" db="EMBL/GenBank/DDBJ databases">
        <title>Tropical sea cucumber genome reveals ecological adaptation and Cuvierian tubules defense mechanism.</title>
        <authorList>
            <person name="Chen T."/>
        </authorList>
    </citation>
    <scope>NUCLEOTIDE SEQUENCE</scope>
    <source>
        <strain evidence="7">Nanhai2018</strain>
        <tissue evidence="7">Muscle</tissue>
    </source>
</reference>
<accession>A0A9Q1GXL3</accession>
<organism evidence="7 8">
    <name type="scientific">Holothuria leucospilota</name>
    <name type="common">Black long sea cucumber</name>
    <name type="synonym">Mertensiothuria leucospilota</name>
    <dbReference type="NCBI Taxonomy" id="206669"/>
    <lineage>
        <taxon>Eukaryota</taxon>
        <taxon>Metazoa</taxon>
        <taxon>Echinodermata</taxon>
        <taxon>Eleutherozoa</taxon>
        <taxon>Echinozoa</taxon>
        <taxon>Holothuroidea</taxon>
        <taxon>Aspidochirotacea</taxon>
        <taxon>Aspidochirotida</taxon>
        <taxon>Holothuriidae</taxon>
        <taxon>Holothuria</taxon>
    </lineage>
</organism>
<feature type="transmembrane region" description="Helical" evidence="5">
    <location>
        <begin position="36"/>
        <end position="54"/>
    </location>
</feature>
<protein>
    <recommendedName>
        <fullName evidence="6">EamA domain-containing protein</fullName>
    </recommendedName>
</protein>
<feature type="transmembrane region" description="Helical" evidence="5">
    <location>
        <begin position="60"/>
        <end position="83"/>
    </location>
</feature>
<dbReference type="PANTHER" id="PTHR22911">
    <property type="entry name" value="ACYL-MALONYL CONDENSING ENZYME-RELATED"/>
    <property type="match status" value="1"/>
</dbReference>
<evidence type="ECO:0000256" key="4">
    <source>
        <dbReference type="ARBA" id="ARBA00023136"/>
    </source>
</evidence>
<dbReference type="Pfam" id="PF00892">
    <property type="entry name" value="EamA"/>
    <property type="match status" value="1"/>
</dbReference>
<evidence type="ECO:0000313" key="8">
    <source>
        <dbReference type="Proteomes" id="UP001152320"/>
    </source>
</evidence>
<gene>
    <name evidence="7" type="ORF">HOLleu_31002</name>
</gene>
<dbReference type="InterPro" id="IPR037185">
    <property type="entry name" value="EmrE-like"/>
</dbReference>
<dbReference type="Proteomes" id="UP001152320">
    <property type="component" value="Chromosome 15"/>
</dbReference>
<evidence type="ECO:0000256" key="2">
    <source>
        <dbReference type="ARBA" id="ARBA00022692"/>
    </source>
</evidence>
<feature type="transmembrane region" description="Helical" evidence="5">
    <location>
        <begin position="181"/>
        <end position="201"/>
    </location>
</feature>
<feature type="transmembrane region" description="Helical" evidence="5">
    <location>
        <begin position="245"/>
        <end position="264"/>
    </location>
</feature>
<dbReference type="EMBL" id="JAIZAY010000015">
    <property type="protein sequence ID" value="KAJ8028692.1"/>
    <property type="molecule type" value="Genomic_DNA"/>
</dbReference>
<sequence length="325" mass="36077">MAVSEPLLEKYENKEKENDKKCNIMENISSICRNTGFIWCLLAGLGQTVQIVFLGEVANLVSPMAAMFIRSSFLFIFLFSVTWKLSKNYDWLDMLYNISFGFFDVLALSFSAVAMLLTPTSDVTSIIYNQPLPTSIMACIFLREVFDVIDCTLAVVNGIGLVLICQSSIDISETTTNGFSALGIILSIVSLVSNCVVTLTGRALAHRERGDPSLMLVMSGFNGVLLPSLYLTITSSWTFPETSRDQLICLLLGVVTAFGAYAYARALKSENALIIAVSLTLCIPLTYFYDIFFKGRIIVWQTIVGVLFTIGSTVCLYFKMYWFTI</sequence>
<dbReference type="InterPro" id="IPR000620">
    <property type="entry name" value="EamA_dom"/>
</dbReference>
<name>A0A9Q1GXL3_HOLLE</name>
<feature type="transmembrane region" description="Helical" evidence="5">
    <location>
        <begin position="213"/>
        <end position="233"/>
    </location>
</feature>
<feature type="transmembrane region" description="Helical" evidence="5">
    <location>
        <begin position="271"/>
        <end position="292"/>
    </location>
</feature>
<keyword evidence="3 5" id="KW-1133">Transmembrane helix</keyword>
<feature type="transmembrane region" description="Helical" evidence="5">
    <location>
        <begin position="95"/>
        <end position="117"/>
    </location>
</feature>